<name>A0ABY9JSI3_9BACI</name>
<dbReference type="Pfam" id="PF13040">
    <property type="entry name" value="Fur_reg_FbpB"/>
    <property type="match status" value="1"/>
</dbReference>
<feature type="coiled-coil region" evidence="1">
    <location>
        <begin position="5"/>
        <end position="39"/>
    </location>
</feature>
<proteinExistence type="predicted"/>
<sequence length="44" mass="5279">MRKVKVSLEELMKQNKEELLQDKEKLEKIEQRIDEKYVETGTNG</sequence>
<dbReference type="RefSeq" id="WP_226542472.1">
    <property type="nucleotide sequence ID" value="NZ_CP129013.1"/>
</dbReference>
<gene>
    <name evidence="2" type="ORF">LC087_16900</name>
</gene>
<protein>
    <submittedName>
        <fullName evidence="2">FbpB family small basic protein</fullName>
    </submittedName>
</protein>
<evidence type="ECO:0000256" key="1">
    <source>
        <dbReference type="SAM" id="Coils"/>
    </source>
</evidence>
<dbReference type="InterPro" id="IPR025004">
    <property type="entry name" value="SenN/SenS"/>
</dbReference>
<keyword evidence="1" id="KW-0175">Coiled coil</keyword>
<evidence type="ECO:0000313" key="3">
    <source>
        <dbReference type="Proteomes" id="UP001197974"/>
    </source>
</evidence>
<keyword evidence="3" id="KW-1185">Reference proteome</keyword>
<reference evidence="2 3" key="1">
    <citation type="submission" date="2023-06" db="EMBL/GenBank/DDBJ databases">
        <title>Five Gram-positive bacteria isolated from mangrove sediments in Shenzhen, Guangdong, China.</title>
        <authorList>
            <person name="Yu S."/>
            <person name="Zheng W."/>
            <person name="Huang Y."/>
        </authorList>
    </citation>
    <scope>NUCLEOTIDE SEQUENCE [LARGE SCALE GENOMIC DNA]</scope>
    <source>
        <strain evidence="2 3">SaN35-3</strain>
    </source>
</reference>
<dbReference type="Proteomes" id="UP001197974">
    <property type="component" value="Chromosome"/>
</dbReference>
<evidence type="ECO:0000313" key="2">
    <source>
        <dbReference type="EMBL" id="WLR42364.1"/>
    </source>
</evidence>
<accession>A0ABY9JSI3</accession>
<organism evidence="2 3">
    <name type="scientific">Bacillus carboniphilus</name>
    <dbReference type="NCBI Taxonomy" id="86663"/>
    <lineage>
        <taxon>Bacteria</taxon>
        <taxon>Bacillati</taxon>
        <taxon>Bacillota</taxon>
        <taxon>Bacilli</taxon>
        <taxon>Bacillales</taxon>
        <taxon>Bacillaceae</taxon>
        <taxon>Bacillus</taxon>
    </lineage>
</organism>
<dbReference type="EMBL" id="CP129013">
    <property type="protein sequence ID" value="WLR42364.1"/>
    <property type="molecule type" value="Genomic_DNA"/>
</dbReference>